<dbReference type="AlphaFoldDB" id="D6PE99"/>
<protein>
    <recommendedName>
        <fullName evidence="5">Aminotransferase class III</fullName>
    </recommendedName>
</protein>
<dbReference type="EMBL" id="GU943011">
    <property type="protein sequence ID" value="ADD94050.1"/>
    <property type="molecule type" value="Genomic_DNA"/>
</dbReference>
<dbReference type="Gene3D" id="3.40.640.10">
    <property type="entry name" value="Type I PLP-dependent aspartate aminotransferase-like (Major domain)"/>
    <property type="match status" value="1"/>
</dbReference>
<evidence type="ECO:0008006" key="5">
    <source>
        <dbReference type="Google" id="ProtNLM"/>
    </source>
</evidence>
<keyword evidence="3" id="KW-0663">Pyridoxal phosphate</keyword>
<dbReference type="InterPro" id="IPR015424">
    <property type="entry name" value="PyrdxlP-dep_Trfase"/>
</dbReference>
<dbReference type="PANTHER" id="PTHR42684">
    <property type="entry name" value="ADENOSYLMETHIONINE-8-AMINO-7-OXONONANOATE AMINOTRANSFERASE"/>
    <property type="match status" value="1"/>
</dbReference>
<evidence type="ECO:0000313" key="4">
    <source>
        <dbReference type="EMBL" id="ADD94050.1"/>
    </source>
</evidence>
<dbReference type="Pfam" id="PF00202">
    <property type="entry name" value="Aminotran_3"/>
    <property type="match status" value="1"/>
</dbReference>
<dbReference type="SUPFAM" id="SSF53383">
    <property type="entry name" value="PLP-dependent transferases"/>
    <property type="match status" value="1"/>
</dbReference>
<dbReference type="InterPro" id="IPR005814">
    <property type="entry name" value="Aminotrans_3"/>
</dbReference>
<evidence type="ECO:0000256" key="1">
    <source>
        <dbReference type="ARBA" id="ARBA00022576"/>
    </source>
</evidence>
<evidence type="ECO:0000256" key="2">
    <source>
        <dbReference type="ARBA" id="ARBA00022679"/>
    </source>
</evidence>
<dbReference type="InterPro" id="IPR015422">
    <property type="entry name" value="PyrdxlP-dep_Trfase_small"/>
</dbReference>
<keyword evidence="1" id="KW-0032">Aminotransferase</keyword>
<dbReference type="GO" id="GO:0004015">
    <property type="term" value="F:adenosylmethionine-8-amino-7-oxononanoate transaminase activity"/>
    <property type="evidence" value="ECO:0007669"/>
    <property type="project" value="TreeGrafter"/>
</dbReference>
<keyword evidence="2" id="KW-0808">Transferase</keyword>
<dbReference type="PANTHER" id="PTHR42684:SF3">
    <property type="entry name" value="ADENOSYLMETHIONINE-8-AMINO-7-OXONONANOATE AMINOTRANSFERASE"/>
    <property type="match status" value="1"/>
</dbReference>
<sequence>MTKNFNLESLDKDYLFHPITNLKSHLTDDMLILEKGKGIYVFDKAGKQYIDGLAGLWCTSLGHGVSELAEVAKEQMTKLGYSTLFSSKSHEPAILLAEKLIEMSPFSSGKVFFGLSGSDANDTQYKLFTYANNKLGKPEKKKILARKKVITELRLLVQA</sequence>
<proteinExistence type="predicted"/>
<dbReference type="GO" id="GO:0009102">
    <property type="term" value="P:biotin biosynthetic process"/>
    <property type="evidence" value="ECO:0007669"/>
    <property type="project" value="TreeGrafter"/>
</dbReference>
<organism evidence="4">
    <name type="scientific">uncultured marine bacterium MedDCM-OCT-S12-C289</name>
    <dbReference type="NCBI Taxonomy" id="743082"/>
    <lineage>
        <taxon>Bacteria</taxon>
        <taxon>environmental samples</taxon>
    </lineage>
</organism>
<accession>D6PE99</accession>
<dbReference type="GO" id="GO:0030170">
    <property type="term" value="F:pyridoxal phosphate binding"/>
    <property type="evidence" value="ECO:0007669"/>
    <property type="project" value="InterPro"/>
</dbReference>
<name>D6PE99_9BACT</name>
<evidence type="ECO:0000256" key="3">
    <source>
        <dbReference type="ARBA" id="ARBA00022898"/>
    </source>
</evidence>
<dbReference type="Gene3D" id="3.90.1150.10">
    <property type="entry name" value="Aspartate Aminotransferase, domain 1"/>
    <property type="match status" value="1"/>
</dbReference>
<reference evidence="4" key="1">
    <citation type="journal article" date="2010" name="ISME J.">
        <title>Metagenome of the Mediterranean deep chlorophyll maximum studied by direct and fosmid library 454 pyrosequencing.</title>
        <authorList>
            <person name="Ghai R."/>
            <person name="Martin-Cuadrado A.B."/>
            <person name="Molto A.G."/>
            <person name="Heredia I.G."/>
            <person name="Cabrera R."/>
            <person name="Martin J."/>
            <person name="Verdu M."/>
            <person name="Deschamps P."/>
            <person name="Moreira D."/>
            <person name="Lopez-Garcia P."/>
            <person name="Mira A."/>
            <person name="Rodriguez-Valera F."/>
        </authorList>
    </citation>
    <scope>NUCLEOTIDE SEQUENCE</scope>
</reference>
<dbReference type="InterPro" id="IPR015421">
    <property type="entry name" value="PyrdxlP-dep_Trfase_major"/>
</dbReference>